<feature type="compositionally biased region" description="Basic and acidic residues" evidence="1">
    <location>
        <begin position="867"/>
        <end position="888"/>
    </location>
</feature>
<dbReference type="InterPro" id="IPR010816">
    <property type="entry name" value="Het-C"/>
</dbReference>
<dbReference type="PANTHER" id="PTHR14905:SF11">
    <property type="entry name" value="TINC (EUROFUNG)"/>
    <property type="match status" value="1"/>
</dbReference>
<evidence type="ECO:0000313" key="4">
    <source>
        <dbReference type="Proteomes" id="UP000276215"/>
    </source>
</evidence>
<dbReference type="PANTHER" id="PTHR14905">
    <property type="entry name" value="NG37"/>
    <property type="match status" value="1"/>
</dbReference>
<evidence type="ECO:0000313" key="3">
    <source>
        <dbReference type="EMBL" id="RPB04356.1"/>
    </source>
</evidence>
<proteinExistence type="predicted"/>
<dbReference type="Pfam" id="PF07217">
    <property type="entry name" value="Het-C"/>
    <property type="match status" value="1"/>
</dbReference>
<feature type="compositionally biased region" description="Gly residues" evidence="1">
    <location>
        <begin position="717"/>
        <end position="726"/>
    </location>
</feature>
<evidence type="ECO:0000256" key="2">
    <source>
        <dbReference type="SAM" id="SignalP"/>
    </source>
</evidence>
<organism evidence="3 4">
    <name type="scientific">Choiromyces venosus 120613-1</name>
    <dbReference type="NCBI Taxonomy" id="1336337"/>
    <lineage>
        <taxon>Eukaryota</taxon>
        <taxon>Fungi</taxon>
        <taxon>Dikarya</taxon>
        <taxon>Ascomycota</taxon>
        <taxon>Pezizomycotina</taxon>
        <taxon>Pezizomycetes</taxon>
        <taxon>Pezizales</taxon>
        <taxon>Tuberaceae</taxon>
        <taxon>Choiromyces</taxon>
    </lineage>
</organism>
<name>A0A3N4K158_9PEZI</name>
<sequence>MAGSALSSSSIFLPLCLILIYAALPAHAFGAGNIASISTVEGQNWRHGDIEDTLLTIYMAAVAGGKKFKSMDVKRVYFGNWLRDYSQAVDVGSLKYVEGPTIRLLLSILGFMTFGYATKEFELTEERLGCYRPEEHIVDNPKDYADNEDARQWDPRLRGPVDEQSELAIDPQTGMKNYIANEGIRHLRNGDPMCTSAGLVRYLFGKSIKLARNYGQTGNKTELYEALRLMGTGLHCLEDFSAHSNYIELALIELGETKVFPHVGSRTQCEINGRTIYPLVTGTFGGVDFLHSVLGEASDKLIQSEVEQLESTITAASAQSNQDGGAHNIIRDLLKQLNIGGSGDLDAQATSLEQQSEAKKKKPWGINDGGAGIKREIMPFLEWHDEIMKAINEALEKIPGLTALIEKLSEAVSVFVFSLLAPYILPIVAQVKGELAGGSGEVIEGARSKQFVVFEDHYSSDPTHSMLSKDHFTNLLNEPAGKVAHETVKYVVPLLMQAWDGNADTNWVLDQIIPMFHHPAFVNGSDRRGGQEGRHRMFSVVRQWWEGMDESQRRYYREALSRDGVEQGRNHKEGHDSGHGCGKPIHRTKPKDSGGEFGGGIGGDLGVAVGGAIEHALTGNQGGASGLGGFLGGAAATALGGAFLGGLASGGSKESYPESYGDGNVRTYDRAAETGGSYGGGAGYAAGGYSASGEHGYSEQRYGQKYSHAPIHGGVVYGGGGHGGGSEVSYEVPDHHHQHHHHHHQPEGHSHHHHHHHHPEQPIYERTDSYGGHHPTDASPRAGTPPYAPASGYPAPVPGYSRTHSHGHHGEYPTNAPYRTESYTQSGSYAGPESSYETSTRQYPGSYEIRDTVCTDEGGEGYVVEQTYKKYSDGEEERGYRSYRRGEGSEDEDEEEEEERRKEEKKWRKGREGSRDEGSGDDEYYGSGDEYDRGRRYSGSGSGSGDEGGYRRYS</sequence>
<feature type="compositionally biased region" description="Low complexity" evidence="1">
    <location>
        <begin position="782"/>
        <end position="800"/>
    </location>
</feature>
<feature type="chain" id="PRO_5018169237" evidence="2">
    <location>
        <begin position="29"/>
        <end position="954"/>
    </location>
</feature>
<feature type="region of interest" description="Disordered" evidence="1">
    <location>
        <begin position="565"/>
        <end position="595"/>
    </location>
</feature>
<feature type="compositionally biased region" description="Basic and acidic residues" evidence="1">
    <location>
        <begin position="899"/>
        <end position="918"/>
    </location>
</feature>
<feature type="compositionally biased region" description="Basic residues" evidence="1">
    <location>
        <begin position="736"/>
        <end position="758"/>
    </location>
</feature>
<reference evidence="3 4" key="1">
    <citation type="journal article" date="2018" name="Nat. Ecol. Evol.">
        <title>Pezizomycetes genomes reveal the molecular basis of ectomycorrhizal truffle lifestyle.</title>
        <authorList>
            <person name="Murat C."/>
            <person name="Payen T."/>
            <person name="Noel B."/>
            <person name="Kuo A."/>
            <person name="Morin E."/>
            <person name="Chen J."/>
            <person name="Kohler A."/>
            <person name="Krizsan K."/>
            <person name="Balestrini R."/>
            <person name="Da Silva C."/>
            <person name="Montanini B."/>
            <person name="Hainaut M."/>
            <person name="Levati E."/>
            <person name="Barry K.W."/>
            <person name="Belfiori B."/>
            <person name="Cichocki N."/>
            <person name="Clum A."/>
            <person name="Dockter R.B."/>
            <person name="Fauchery L."/>
            <person name="Guy J."/>
            <person name="Iotti M."/>
            <person name="Le Tacon F."/>
            <person name="Lindquist E.A."/>
            <person name="Lipzen A."/>
            <person name="Malagnac F."/>
            <person name="Mello A."/>
            <person name="Molinier V."/>
            <person name="Miyauchi S."/>
            <person name="Poulain J."/>
            <person name="Riccioni C."/>
            <person name="Rubini A."/>
            <person name="Sitrit Y."/>
            <person name="Splivallo R."/>
            <person name="Traeger S."/>
            <person name="Wang M."/>
            <person name="Zifcakova L."/>
            <person name="Wipf D."/>
            <person name="Zambonelli A."/>
            <person name="Paolocci F."/>
            <person name="Nowrousian M."/>
            <person name="Ottonello S."/>
            <person name="Baldrian P."/>
            <person name="Spatafora J.W."/>
            <person name="Henrissat B."/>
            <person name="Nagy L.G."/>
            <person name="Aury J.M."/>
            <person name="Wincker P."/>
            <person name="Grigoriev I.V."/>
            <person name="Bonfante P."/>
            <person name="Martin F.M."/>
        </authorList>
    </citation>
    <scope>NUCLEOTIDE SEQUENCE [LARGE SCALE GENOMIC DNA]</scope>
    <source>
        <strain evidence="3 4">120613-1</strain>
    </source>
</reference>
<keyword evidence="4" id="KW-1185">Reference proteome</keyword>
<dbReference type="OrthoDB" id="2506204at2759"/>
<feature type="compositionally biased region" description="Basic and acidic residues" evidence="1">
    <location>
        <begin position="565"/>
        <end position="578"/>
    </location>
</feature>
<dbReference type="Proteomes" id="UP000276215">
    <property type="component" value="Unassembled WGS sequence"/>
</dbReference>
<feature type="region of interest" description="Disordered" evidence="1">
    <location>
        <begin position="717"/>
        <end position="844"/>
    </location>
</feature>
<accession>A0A3N4K158</accession>
<dbReference type="EMBL" id="ML120358">
    <property type="protein sequence ID" value="RPB04356.1"/>
    <property type="molecule type" value="Genomic_DNA"/>
</dbReference>
<keyword evidence="2" id="KW-0732">Signal</keyword>
<protein>
    <submittedName>
        <fullName evidence="3">Het-C-domain-containing protein</fullName>
    </submittedName>
</protein>
<feature type="compositionally biased region" description="Basic and acidic residues" evidence="1">
    <location>
        <begin position="759"/>
        <end position="768"/>
    </location>
</feature>
<feature type="region of interest" description="Disordered" evidence="1">
    <location>
        <begin position="865"/>
        <end position="954"/>
    </location>
</feature>
<feature type="signal peptide" evidence="2">
    <location>
        <begin position="1"/>
        <end position="28"/>
    </location>
</feature>
<dbReference type="InterPro" id="IPR052577">
    <property type="entry name" value="VWA7"/>
</dbReference>
<dbReference type="AlphaFoldDB" id="A0A3N4K158"/>
<gene>
    <name evidence="3" type="ORF">L873DRAFT_1667027</name>
</gene>
<feature type="compositionally biased region" description="Acidic residues" evidence="1">
    <location>
        <begin position="889"/>
        <end position="898"/>
    </location>
</feature>
<dbReference type="STRING" id="1336337.A0A3N4K158"/>
<evidence type="ECO:0000256" key="1">
    <source>
        <dbReference type="SAM" id="MobiDB-lite"/>
    </source>
</evidence>